<comment type="caution">
    <text evidence="1">The sequence shown here is derived from an EMBL/GenBank/DDBJ whole genome shotgun (WGS) entry which is preliminary data.</text>
</comment>
<protein>
    <submittedName>
        <fullName evidence="1">Uncharacterized protein</fullName>
    </submittedName>
</protein>
<dbReference type="AlphaFoldDB" id="A0A560AK48"/>
<gene>
    <name evidence="1" type="ORF">FBZ82_11910</name>
</gene>
<name>A0A560AK48_AZOBR</name>
<dbReference type="RefSeq" id="WP_145679515.1">
    <property type="nucleotide sequence ID" value="NZ_VITF01000019.1"/>
</dbReference>
<evidence type="ECO:0000313" key="2">
    <source>
        <dbReference type="Proteomes" id="UP000316083"/>
    </source>
</evidence>
<dbReference type="EMBL" id="VITF01000019">
    <property type="protein sequence ID" value="TWA60726.1"/>
    <property type="molecule type" value="Genomic_DNA"/>
</dbReference>
<dbReference type="Proteomes" id="UP000316083">
    <property type="component" value="Unassembled WGS sequence"/>
</dbReference>
<accession>A0A560AK48</accession>
<reference evidence="1 2" key="1">
    <citation type="submission" date="2019-06" db="EMBL/GenBank/DDBJ databases">
        <title>Genomic Encyclopedia of Type Strains, Phase IV (KMG-V): Genome sequencing to study the core and pangenomes of soil and plant-associated prokaryotes.</title>
        <authorList>
            <person name="Whitman W."/>
        </authorList>
    </citation>
    <scope>NUCLEOTIDE SEQUENCE [LARGE SCALE GENOMIC DNA]</scope>
    <source>
        <strain evidence="1 2">BR 11796</strain>
    </source>
</reference>
<organism evidence="1 2">
    <name type="scientific">Azospirillum brasilense</name>
    <dbReference type="NCBI Taxonomy" id="192"/>
    <lineage>
        <taxon>Bacteria</taxon>
        <taxon>Pseudomonadati</taxon>
        <taxon>Pseudomonadota</taxon>
        <taxon>Alphaproteobacteria</taxon>
        <taxon>Rhodospirillales</taxon>
        <taxon>Azospirillaceae</taxon>
        <taxon>Azospirillum</taxon>
    </lineage>
</organism>
<evidence type="ECO:0000313" key="1">
    <source>
        <dbReference type="EMBL" id="TWA60726.1"/>
    </source>
</evidence>
<proteinExistence type="predicted"/>
<sequence length="308" mass="34094">MTTLCVTGANARYFITTLAFLEGLTGRFPLERVRVCDFGLTDGQRDYLRAASLLLDRPKILPADAHPYLCKGHLSDYCAGEAWDSLLWLDADMMVGALDLAVAERLADDLRRSGRALATTDTVDRMTFGGMMDELHSGGHYVTPAERLLRDRGIDPDSPYLMSALMLWVSRGLLAEWAVTCRGVPQHALWEQNVLNALVLPDPACVEVLDARLWQVYDAPLADVTMPDPQNRHGFVLDGHPAMVVHATSRKGHHLDADLSLNFGEHVLKGYLRTFANPALQQQHLRHLAAAVTRNRAALAEIGVLQPR</sequence>